<reference evidence="1 2" key="1">
    <citation type="journal article" date="2019" name="Environ. Microbiol.">
        <title>Species interactions and distinct microbial communities in high Arctic permafrost affected cryosols are associated with the CH4 and CO2 gas fluxes.</title>
        <authorList>
            <person name="Altshuler I."/>
            <person name="Hamel J."/>
            <person name="Turney S."/>
            <person name="Magnuson E."/>
            <person name="Levesque R."/>
            <person name="Greer C."/>
            <person name="Whyte L.G."/>
        </authorList>
    </citation>
    <scope>NUCLEOTIDE SEQUENCE [LARGE SCALE GENOMIC DNA]</scope>
    <source>
        <strain evidence="1 2">S5.1</strain>
    </source>
</reference>
<dbReference type="OrthoDB" id="70280at2"/>
<evidence type="ECO:0000313" key="2">
    <source>
        <dbReference type="Proteomes" id="UP000318413"/>
    </source>
</evidence>
<evidence type="ECO:0008006" key="3">
    <source>
        <dbReference type="Google" id="ProtNLM"/>
    </source>
</evidence>
<dbReference type="AlphaFoldDB" id="A0A502BTH8"/>
<protein>
    <recommendedName>
        <fullName evidence="3">Thiopeptide-type bacteriocin biosynthesis domain-containing protein</fullName>
    </recommendedName>
</protein>
<dbReference type="EMBL" id="RCZK01000035">
    <property type="protein sequence ID" value="TPG04148.1"/>
    <property type="molecule type" value="Genomic_DNA"/>
</dbReference>
<proteinExistence type="predicted"/>
<organism evidence="1 2">
    <name type="scientific">Sphingomonas oligophenolica</name>
    <dbReference type="NCBI Taxonomy" id="301154"/>
    <lineage>
        <taxon>Bacteria</taxon>
        <taxon>Pseudomonadati</taxon>
        <taxon>Pseudomonadota</taxon>
        <taxon>Alphaproteobacteria</taxon>
        <taxon>Sphingomonadales</taxon>
        <taxon>Sphingomonadaceae</taxon>
        <taxon>Sphingomonas</taxon>
    </lineage>
</organism>
<dbReference type="RefSeq" id="WP_140872889.1">
    <property type="nucleotide sequence ID" value="NZ_RCZK01000035.1"/>
</dbReference>
<gene>
    <name evidence="1" type="ORF">EAH84_15545</name>
</gene>
<name>A0A502BTH8_9SPHN</name>
<dbReference type="Proteomes" id="UP000318413">
    <property type="component" value="Unassembled WGS sequence"/>
</dbReference>
<sequence length="361" mass="38998">MFDRVIRVAYFDAAPALLVVDALHPALSSLIRTAGMRAYLRTDWARGPHFDAVIESSAGDATRRDIDGACDEIRRWIARHPSTQRLPTDYLARSRRMAGAEQWAGAIEPLYSNNHVFLAANKKRTLWGSPALGEAAATFHCGVLGDVAQIAAARERSRGGFVVEAARRLASVGHMTADAAFAFWPASLLAHTRLFLTAHPSLRPVSEAAWGRLAGPVTAMVSEVVSRPDPPIDLSGWTATGVDLDRAVSAIQADPDTRLVPVDVDNPLHIRDTLGSDEAVTARLTDMFDADRNAAVFASPLHHRFRIVINMMYEALAAATISPVERALACYLLIRAIVADFPEVAARARDAVAEMAGAAHA</sequence>
<keyword evidence="2" id="KW-1185">Reference proteome</keyword>
<accession>A0A502BTH8</accession>
<comment type="caution">
    <text evidence="1">The sequence shown here is derived from an EMBL/GenBank/DDBJ whole genome shotgun (WGS) entry which is preliminary data.</text>
</comment>
<evidence type="ECO:0000313" key="1">
    <source>
        <dbReference type="EMBL" id="TPG04148.1"/>
    </source>
</evidence>